<dbReference type="STRING" id="1121291.SAMN02745134_00666"/>
<dbReference type="Proteomes" id="UP000192468">
    <property type="component" value="Unassembled WGS sequence"/>
</dbReference>
<evidence type="ECO:0000313" key="2">
    <source>
        <dbReference type="Proteomes" id="UP000192468"/>
    </source>
</evidence>
<name>A0A1W1X4R8_9CLOT</name>
<dbReference type="EMBL" id="FWXH01000002">
    <property type="protein sequence ID" value="SMC18803.1"/>
    <property type="molecule type" value="Genomic_DNA"/>
</dbReference>
<dbReference type="RefSeq" id="WP_084113841.1">
    <property type="nucleotide sequence ID" value="NZ_FWXH01000002.1"/>
</dbReference>
<dbReference type="OrthoDB" id="2691164at2"/>
<gene>
    <name evidence="1" type="ORF">SAMN02745134_00666</name>
</gene>
<keyword evidence="2" id="KW-1185">Reference proteome</keyword>
<evidence type="ECO:0000313" key="1">
    <source>
        <dbReference type="EMBL" id="SMC18803.1"/>
    </source>
</evidence>
<dbReference type="AlphaFoldDB" id="A0A1W1X4R8"/>
<proteinExistence type="predicted"/>
<reference evidence="1 2" key="1">
    <citation type="submission" date="2017-04" db="EMBL/GenBank/DDBJ databases">
        <authorList>
            <person name="Afonso C.L."/>
            <person name="Miller P.J."/>
            <person name="Scott M.A."/>
            <person name="Spackman E."/>
            <person name="Goraichik I."/>
            <person name="Dimitrov K.M."/>
            <person name="Suarez D.L."/>
            <person name="Swayne D.E."/>
        </authorList>
    </citation>
    <scope>NUCLEOTIDE SEQUENCE [LARGE SCALE GENOMIC DNA]</scope>
    <source>
        <strain evidence="1 2">DSM 12555</strain>
    </source>
</reference>
<sequence>MSKFDLETRKKLYNETKNIITTYFIKTSDDDMDIYDIEFDDYSDFFEAIKLNYDIVKLLELKELLYKISNQLARDIKIEDTDVVNSIKGRLNIRKYIRTEYLNVHTKKYFPCRVLKEDYNIIENMFLLLIVQYAFKLINDISISDKDFIKEFYSSDHWEKLVKLKKELFKLLHSGDFKLFVEESMKIDKNNCIKLINKILPVVEQKVRRRESNPKTYGEIVKWWHSLNSKIDDLDRLPLLLYNSSFDDKLFELWILEQIKNSFITDFGMNIETVALTNGYNAEGTNPLWKRKRTHIYQLKYVNHNVAKNIKIYFQKSTKLMWDDDNKPKWIQISSDNEENIEYLRGNLDIVITCDDCQNFDPVLIDAKNIYYKINNKKIEYINPTVSDKVYKMVGYLDNFNKKVKKHNKALGVIIFKNRELSMNKEKEYVSDMKDSFMNIFTVNPNENVVDFSQLTKYILNNFGLLADRLKTYNNLKSYFVDMLESKNESEIDSKIQVIFEHVSNSINILTRGKEDDIATFQEFLEFNIFGQDIWNSFELDTKKFLSQSEFLLTSLKQCSGLEYSMFAINLAKAIENEVHIKFIDDLRNYLLSRGIRNHEYFVIDNIVKNKHLAIGQIAKCLKGRLDRLIIDYINTKTNDKNKKDFYMGKLNLIGNKLEKFSRLRNLIAHKDGITFNEFSDIRNQVLGIGLEKSLLTMVFEIEQMNKGNYNFM</sequence>
<protein>
    <submittedName>
        <fullName evidence="1">Uncharacterized protein</fullName>
    </submittedName>
</protein>
<accession>A0A1W1X4R8</accession>
<organism evidence="1 2">
    <name type="scientific">Clostridium acidisoli DSM 12555</name>
    <dbReference type="NCBI Taxonomy" id="1121291"/>
    <lineage>
        <taxon>Bacteria</taxon>
        <taxon>Bacillati</taxon>
        <taxon>Bacillota</taxon>
        <taxon>Clostridia</taxon>
        <taxon>Eubacteriales</taxon>
        <taxon>Clostridiaceae</taxon>
        <taxon>Clostridium</taxon>
    </lineage>
</organism>